<accession>A0A7G8P9C4</accession>
<dbReference type="KEGG" id="mflu:HZU40_22225"/>
<feature type="compositionally biased region" description="Basic and acidic residues" evidence="1">
    <location>
        <begin position="176"/>
        <end position="193"/>
    </location>
</feature>
<evidence type="ECO:0000313" key="3">
    <source>
        <dbReference type="Proteomes" id="UP000515498"/>
    </source>
</evidence>
<protein>
    <submittedName>
        <fullName evidence="2">ANTAR domain-containing protein</fullName>
    </submittedName>
</protein>
<evidence type="ECO:0000256" key="1">
    <source>
        <dbReference type="SAM" id="MobiDB-lite"/>
    </source>
</evidence>
<gene>
    <name evidence="2" type="ORF">HZU40_22225</name>
</gene>
<feature type="region of interest" description="Disordered" evidence="1">
    <location>
        <begin position="171"/>
        <end position="193"/>
    </location>
</feature>
<name>A0A7G8P9C4_9MYCO</name>
<dbReference type="Proteomes" id="UP000515498">
    <property type="component" value="Chromosome"/>
</dbReference>
<dbReference type="RefSeq" id="WP_187095816.1">
    <property type="nucleotide sequence ID" value="NZ_CP059894.1"/>
</dbReference>
<dbReference type="AlphaFoldDB" id="A0A7G8P9C4"/>
<evidence type="ECO:0000313" key="2">
    <source>
        <dbReference type="EMBL" id="QNJ90940.1"/>
    </source>
</evidence>
<dbReference type="EMBL" id="CP059894">
    <property type="protein sequence ID" value="QNJ90940.1"/>
    <property type="molecule type" value="Genomic_DNA"/>
</dbReference>
<sequence>MTSRIEECAGVGRKADRQRNAQRTLGTAEGILVALGWCSLDHAFAEIVDTAKRHNVSVIELANALAAIVDDTVAHEAHDDALAAAKRAWGAPADRLRACTEAKGAGPARDPAGRLAPSQTTLIDPIPLGDDADLAEQSDDIVRTVSVGDDLDDELVGGREADAADLLEQRMMVADSGDRSPDYDDDRTLSAYE</sequence>
<reference evidence="2 3" key="1">
    <citation type="submission" date="2020-07" db="EMBL/GenBank/DDBJ databases">
        <title>Draft genome sequence of four isobutane-metabolizing strains capable of cometabolically degrading diverse ether contaminants.</title>
        <authorList>
            <person name="Chen W."/>
            <person name="Faulkner N."/>
            <person name="Smith C."/>
            <person name="Hyman M."/>
        </authorList>
    </citation>
    <scope>NUCLEOTIDE SEQUENCE [LARGE SCALE GENOMIC DNA]</scope>
    <source>
        <strain evidence="2 3">2A</strain>
    </source>
</reference>
<proteinExistence type="predicted"/>
<organism evidence="2 3">
    <name type="scientific">Mycolicibacterium fluoranthenivorans</name>
    <dbReference type="NCBI Taxonomy" id="258505"/>
    <lineage>
        <taxon>Bacteria</taxon>
        <taxon>Bacillati</taxon>
        <taxon>Actinomycetota</taxon>
        <taxon>Actinomycetes</taxon>
        <taxon>Mycobacteriales</taxon>
        <taxon>Mycobacteriaceae</taxon>
        <taxon>Mycolicibacterium</taxon>
    </lineage>
</organism>